<feature type="region of interest" description="Disordered" evidence="1">
    <location>
        <begin position="53"/>
        <end position="82"/>
    </location>
</feature>
<dbReference type="Proteomes" id="UP000479710">
    <property type="component" value="Unassembled WGS sequence"/>
</dbReference>
<comment type="caution">
    <text evidence="2">The sequence shown here is derived from an EMBL/GenBank/DDBJ whole genome shotgun (WGS) entry which is preliminary data.</text>
</comment>
<organism evidence="2 3">
    <name type="scientific">Oryza meyeriana var. granulata</name>
    <dbReference type="NCBI Taxonomy" id="110450"/>
    <lineage>
        <taxon>Eukaryota</taxon>
        <taxon>Viridiplantae</taxon>
        <taxon>Streptophyta</taxon>
        <taxon>Embryophyta</taxon>
        <taxon>Tracheophyta</taxon>
        <taxon>Spermatophyta</taxon>
        <taxon>Magnoliopsida</taxon>
        <taxon>Liliopsida</taxon>
        <taxon>Poales</taxon>
        <taxon>Poaceae</taxon>
        <taxon>BOP clade</taxon>
        <taxon>Oryzoideae</taxon>
        <taxon>Oryzeae</taxon>
        <taxon>Oryzinae</taxon>
        <taxon>Oryza</taxon>
        <taxon>Oryza meyeriana</taxon>
    </lineage>
</organism>
<keyword evidence="3" id="KW-1185">Reference proteome</keyword>
<protein>
    <submittedName>
        <fullName evidence="2">Uncharacterized protein</fullName>
    </submittedName>
</protein>
<dbReference type="EMBL" id="SPHZ02000008">
    <property type="protein sequence ID" value="KAF0901348.1"/>
    <property type="molecule type" value="Genomic_DNA"/>
</dbReference>
<name>A0A6G1CLN1_9ORYZ</name>
<dbReference type="AlphaFoldDB" id="A0A6G1CLN1"/>
<evidence type="ECO:0000256" key="1">
    <source>
        <dbReference type="SAM" id="MobiDB-lite"/>
    </source>
</evidence>
<evidence type="ECO:0000313" key="2">
    <source>
        <dbReference type="EMBL" id="KAF0901348.1"/>
    </source>
</evidence>
<gene>
    <name evidence="2" type="ORF">E2562_000232</name>
</gene>
<proteinExistence type="predicted"/>
<reference evidence="2 3" key="1">
    <citation type="submission" date="2019-11" db="EMBL/GenBank/DDBJ databases">
        <title>Whole genome sequence of Oryza granulata.</title>
        <authorList>
            <person name="Li W."/>
        </authorList>
    </citation>
    <scope>NUCLEOTIDE SEQUENCE [LARGE SCALE GENOMIC DNA]</scope>
    <source>
        <strain evidence="3">cv. Menghai</strain>
        <tissue evidence="2">Leaf</tissue>
    </source>
</reference>
<evidence type="ECO:0000313" key="3">
    <source>
        <dbReference type="Proteomes" id="UP000479710"/>
    </source>
</evidence>
<sequence length="82" mass="8684">MAALESRWRRSSGGSSLSAFLGESSWSADWVLGGVGGEPPWPGARQWWLAADRGWGQDEQSSAATKSRERPRGAPTAAAPEG</sequence>
<accession>A0A6G1CLN1</accession>